<dbReference type="GO" id="GO:0005047">
    <property type="term" value="F:signal recognition particle binding"/>
    <property type="evidence" value="ECO:0007669"/>
    <property type="project" value="TreeGrafter"/>
</dbReference>
<dbReference type="SMART" id="SM00963">
    <property type="entry name" value="SRP54_N"/>
    <property type="match status" value="1"/>
</dbReference>
<dbReference type="GO" id="GO:0006614">
    <property type="term" value="P:SRP-dependent cotranslational protein targeting to membrane"/>
    <property type="evidence" value="ECO:0007669"/>
    <property type="project" value="InterPro"/>
</dbReference>
<dbReference type="InterPro" id="IPR027417">
    <property type="entry name" value="P-loop_NTPase"/>
</dbReference>
<keyword evidence="2 9" id="KW-0963">Cytoplasm</keyword>
<dbReference type="SUPFAM" id="SSF47364">
    <property type="entry name" value="Domain of the SRP/SRP receptor G-proteins"/>
    <property type="match status" value="1"/>
</dbReference>
<feature type="binding site" evidence="9">
    <location>
        <begin position="311"/>
        <end position="315"/>
    </location>
    <ligand>
        <name>GTP</name>
        <dbReference type="ChEBI" id="CHEBI:37565"/>
    </ligand>
</feature>
<feature type="binding site" evidence="9">
    <location>
        <begin position="375"/>
        <end position="378"/>
    </location>
    <ligand>
        <name>GTP</name>
        <dbReference type="ChEBI" id="CHEBI:37565"/>
    </ligand>
</feature>
<comment type="function">
    <text evidence="9">Involved in targeting and insertion of nascent membrane proteins into the cytoplasmic membrane. Acts as a receptor for the complex formed by the signal recognition particle (SRP) and the ribosome-nascent chain (RNC).</text>
</comment>
<keyword evidence="5 9" id="KW-0342">GTP-binding</keyword>
<accession>A0A7C8LGX8</accession>
<evidence type="ECO:0000256" key="6">
    <source>
        <dbReference type="ARBA" id="ARBA00023136"/>
    </source>
</evidence>
<dbReference type="GO" id="GO:0003924">
    <property type="term" value="F:GTPase activity"/>
    <property type="evidence" value="ECO:0007669"/>
    <property type="project" value="UniProtKB-UniRule"/>
</dbReference>
<feature type="region of interest" description="Disordered" evidence="10">
    <location>
        <begin position="1"/>
        <end position="77"/>
    </location>
</feature>
<comment type="similarity">
    <text evidence="9">Belongs to the GTP-binding SRP family. FtsY subfamily.</text>
</comment>
<dbReference type="AlphaFoldDB" id="A0A7C8LGX8"/>
<reference evidence="12 13" key="1">
    <citation type="submission" date="2019-12" db="EMBL/GenBank/DDBJ databases">
        <title>Defluviitalea raffinosedens, isolated from a biogas fermenter, genome sequencing and characterization.</title>
        <authorList>
            <person name="Rettenmaier R."/>
            <person name="Schneider M."/>
            <person name="Neuhaus K."/>
            <person name="Liebl W."/>
            <person name="Zverlov V."/>
        </authorList>
    </citation>
    <scope>NUCLEOTIDE SEQUENCE [LARGE SCALE GENOMIC DNA]</scope>
    <source>
        <strain evidence="12 13">249c-K6</strain>
    </source>
</reference>
<gene>
    <name evidence="9 12" type="primary">ftsY</name>
    <name evidence="12" type="ORF">GND95_01750</name>
</gene>
<dbReference type="HAMAP" id="MF_00920">
    <property type="entry name" value="FtsY"/>
    <property type="match status" value="1"/>
</dbReference>
<evidence type="ECO:0000259" key="11">
    <source>
        <dbReference type="PROSITE" id="PS00300"/>
    </source>
</evidence>
<dbReference type="FunFam" id="1.20.120.140:FF:000002">
    <property type="entry name" value="Signal recognition particle receptor FtsY"/>
    <property type="match status" value="1"/>
</dbReference>
<dbReference type="EC" id="3.6.5.4" evidence="9"/>
<comment type="subcellular location">
    <subcellularLocation>
        <location evidence="9">Cell membrane</location>
        <topology evidence="9">Peripheral membrane protein</topology>
        <orientation evidence="9">Cytoplasmic side</orientation>
    </subcellularLocation>
    <subcellularLocation>
        <location evidence="9">Cytoplasm</location>
    </subcellularLocation>
</comment>
<organism evidence="12 13">
    <name type="scientific">Defluviitalea raffinosedens</name>
    <dbReference type="NCBI Taxonomy" id="1450156"/>
    <lineage>
        <taxon>Bacteria</taxon>
        <taxon>Bacillati</taxon>
        <taxon>Bacillota</taxon>
        <taxon>Clostridia</taxon>
        <taxon>Lachnospirales</taxon>
        <taxon>Defluviitaleaceae</taxon>
        <taxon>Defluviitalea</taxon>
    </lineage>
</organism>
<keyword evidence="13" id="KW-1185">Reference proteome</keyword>
<dbReference type="Gene3D" id="1.20.120.140">
    <property type="entry name" value="Signal recognition particle SRP54, nucleotide-binding domain"/>
    <property type="match status" value="1"/>
</dbReference>
<dbReference type="PANTHER" id="PTHR43134">
    <property type="entry name" value="SIGNAL RECOGNITION PARTICLE RECEPTOR SUBUNIT ALPHA"/>
    <property type="match status" value="1"/>
</dbReference>
<evidence type="ECO:0000256" key="10">
    <source>
        <dbReference type="SAM" id="MobiDB-lite"/>
    </source>
</evidence>
<dbReference type="SMART" id="SM00962">
    <property type="entry name" value="SRP54"/>
    <property type="match status" value="1"/>
</dbReference>
<proteinExistence type="inferred from homology"/>
<dbReference type="SUPFAM" id="SSF52540">
    <property type="entry name" value="P-loop containing nucleoside triphosphate hydrolases"/>
    <property type="match status" value="1"/>
</dbReference>
<dbReference type="Gene3D" id="3.40.50.300">
    <property type="entry name" value="P-loop containing nucleotide triphosphate hydrolases"/>
    <property type="match status" value="1"/>
</dbReference>
<keyword evidence="1 9" id="KW-1003">Cell membrane</keyword>
<feature type="compositionally biased region" description="Basic and acidic residues" evidence="10">
    <location>
        <begin position="8"/>
        <end position="26"/>
    </location>
</feature>
<dbReference type="PANTHER" id="PTHR43134:SF1">
    <property type="entry name" value="SIGNAL RECOGNITION PARTICLE RECEPTOR SUBUNIT ALPHA"/>
    <property type="match status" value="1"/>
</dbReference>
<dbReference type="PROSITE" id="PS00300">
    <property type="entry name" value="SRP54"/>
    <property type="match status" value="1"/>
</dbReference>
<keyword evidence="4 9" id="KW-0378">Hydrolase</keyword>
<dbReference type="GO" id="GO:0005525">
    <property type="term" value="F:GTP binding"/>
    <property type="evidence" value="ECO:0007669"/>
    <property type="project" value="UniProtKB-UniRule"/>
</dbReference>
<evidence type="ECO:0000313" key="13">
    <source>
        <dbReference type="Proteomes" id="UP000483018"/>
    </source>
</evidence>
<evidence type="ECO:0000256" key="9">
    <source>
        <dbReference type="HAMAP-Rule" id="MF_00920"/>
    </source>
</evidence>
<comment type="catalytic activity">
    <reaction evidence="8 9">
        <text>GTP + H2O = GDP + phosphate + H(+)</text>
        <dbReference type="Rhea" id="RHEA:19669"/>
        <dbReference type="ChEBI" id="CHEBI:15377"/>
        <dbReference type="ChEBI" id="CHEBI:15378"/>
        <dbReference type="ChEBI" id="CHEBI:37565"/>
        <dbReference type="ChEBI" id="CHEBI:43474"/>
        <dbReference type="ChEBI" id="CHEBI:58189"/>
        <dbReference type="EC" id="3.6.5.4"/>
    </reaction>
</comment>
<dbReference type="CDD" id="cd17874">
    <property type="entry name" value="FtsY"/>
    <property type="match status" value="1"/>
</dbReference>
<comment type="caution">
    <text evidence="12">The sequence shown here is derived from an EMBL/GenBank/DDBJ whole genome shotgun (WGS) entry which is preliminary data.</text>
</comment>
<dbReference type="SMART" id="SM00382">
    <property type="entry name" value="AAA"/>
    <property type="match status" value="1"/>
</dbReference>
<dbReference type="InterPro" id="IPR042101">
    <property type="entry name" value="SRP54_N_sf"/>
</dbReference>
<feature type="compositionally biased region" description="Acidic residues" evidence="10">
    <location>
        <begin position="50"/>
        <end position="60"/>
    </location>
</feature>
<dbReference type="InterPro" id="IPR004390">
    <property type="entry name" value="SR_rcpt_FtsY"/>
</dbReference>
<dbReference type="GO" id="GO:0005886">
    <property type="term" value="C:plasma membrane"/>
    <property type="evidence" value="ECO:0007669"/>
    <property type="project" value="UniProtKB-SubCell"/>
</dbReference>
<evidence type="ECO:0000256" key="5">
    <source>
        <dbReference type="ARBA" id="ARBA00023134"/>
    </source>
</evidence>
<dbReference type="NCBIfam" id="TIGR00064">
    <property type="entry name" value="ftsY"/>
    <property type="match status" value="1"/>
</dbReference>
<name>A0A7C8LGX8_9FIRM</name>
<dbReference type="OrthoDB" id="9804720at2"/>
<dbReference type="EMBL" id="WSLF01000001">
    <property type="protein sequence ID" value="KAE9637179.1"/>
    <property type="molecule type" value="Genomic_DNA"/>
</dbReference>
<dbReference type="GO" id="GO:0005737">
    <property type="term" value="C:cytoplasm"/>
    <property type="evidence" value="ECO:0007669"/>
    <property type="project" value="UniProtKB-SubCell"/>
</dbReference>
<evidence type="ECO:0000256" key="1">
    <source>
        <dbReference type="ARBA" id="ARBA00022475"/>
    </source>
</evidence>
<dbReference type="InterPro" id="IPR013822">
    <property type="entry name" value="Signal_recog_particl_SRP54_hlx"/>
</dbReference>
<sequence length="430" mass="48286">MGLFKKWFGKEKNQNEEMNEFQHSEEQNEASIEEVLETEDENTESANPEDFQDTDEEEEEAVKADDFENNEENLVSEDIDIDYAPETDYVSESDEGISEEIDQETNEEGIEETTEENPKPKVGFFAKLVKGLTKTRSNIMDGIDQVLKSFKKIDEELFEELEEALIMADIGVETTLKIINELRVKVKEQKITEASELKRLLIDEISTLLEQGDHEIHIDESPTVILVIGVNGVGKTTTIGKLAHHMKQQNKKVLLAAADTFRAAAIDQLEVWGNRAGVDVIRHQENSDPAAVIFDAVQAAKSRKIDVLICDTAGRLHNKKNLMEELRKIFRVISREYPEARKEVLLVLDATTGQNALQQVKLFKEVADITGIILTKLDGTAKGGIIIPINSEMNIPVKYIGVGEGIDDLQPFNPKEFANALFAEENNDSL</sequence>
<keyword evidence="3 9" id="KW-0547">Nucleotide-binding</keyword>
<protein>
    <recommendedName>
        <fullName evidence="9">Signal recognition particle receptor FtsY</fullName>
        <shortName evidence="9">SRP receptor</shortName>
        <ecNumber evidence="9">3.6.5.4</ecNumber>
    </recommendedName>
</protein>
<evidence type="ECO:0000256" key="4">
    <source>
        <dbReference type="ARBA" id="ARBA00022801"/>
    </source>
</evidence>
<feature type="compositionally biased region" description="Acidic residues" evidence="10">
    <location>
        <begin position="27"/>
        <end position="43"/>
    </location>
</feature>
<evidence type="ECO:0000256" key="2">
    <source>
        <dbReference type="ARBA" id="ARBA00022490"/>
    </source>
</evidence>
<dbReference type="Pfam" id="PF02881">
    <property type="entry name" value="SRP54_N"/>
    <property type="match status" value="1"/>
</dbReference>
<feature type="binding site" evidence="9">
    <location>
        <begin position="229"/>
        <end position="236"/>
    </location>
    <ligand>
        <name>GTP</name>
        <dbReference type="ChEBI" id="CHEBI:37565"/>
    </ligand>
</feature>
<dbReference type="InterPro" id="IPR000897">
    <property type="entry name" value="SRP54_GTPase_dom"/>
</dbReference>
<evidence type="ECO:0000256" key="3">
    <source>
        <dbReference type="ARBA" id="ARBA00022741"/>
    </source>
</evidence>
<dbReference type="InterPro" id="IPR036225">
    <property type="entry name" value="SRP/SRP_N"/>
</dbReference>
<feature type="domain" description="SRP54-type proteins GTP-binding" evidence="11">
    <location>
        <begin position="396"/>
        <end position="409"/>
    </location>
</feature>
<feature type="compositionally biased region" description="Acidic residues" evidence="10">
    <location>
        <begin position="67"/>
        <end position="77"/>
    </location>
</feature>
<evidence type="ECO:0000256" key="7">
    <source>
        <dbReference type="ARBA" id="ARBA00023170"/>
    </source>
</evidence>
<dbReference type="InterPro" id="IPR003593">
    <property type="entry name" value="AAA+_ATPase"/>
</dbReference>
<comment type="subunit">
    <text evidence="9">Part of the signal recognition particle protein translocation system, which is composed of SRP and FtsY.</text>
</comment>
<dbReference type="Pfam" id="PF00448">
    <property type="entry name" value="SRP54"/>
    <property type="match status" value="1"/>
</dbReference>
<evidence type="ECO:0000256" key="8">
    <source>
        <dbReference type="ARBA" id="ARBA00048027"/>
    </source>
</evidence>
<dbReference type="FunFam" id="3.40.50.300:FF:000053">
    <property type="entry name" value="Signal recognition particle receptor FtsY"/>
    <property type="match status" value="1"/>
</dbReference>
<keyword evidence="6 9" id="KW-0472">Membrane</keyword>
<dbReference type="Proteomes" id="UP000483018">
    <property type="component" value="Unassembled WGS sequence"/>
</dbReference>
<keyword evidence="7 9" id="KW-0675">Receptor</keyword>
<evidence type="ECO:0000313" key="12">
    <source>
        <dbReference type="EMBL" id="KAE9637179.1"/>
    </source>
</evidence>